<keyword evidence="1" id="KW-0812">Transmembrane</keyword>
<evidence type="ECO:0000313" key="2">
    <source>
        <dbReference type="EMBL" id="GGK73583.1"/>
    </source>
</evidence>
<dbReference type="OrthoDB" id="340802at2157"/>
<protein>
    <submittedName>
        <fullName evidence="2">Uncharacterized protein</fullName>
    </submittedName>
</protein>
<gene>
    <name evidence="2" type="ORF">GCM10009067_27340</name>
</gene>
<keyword evidence="1" id="KW-1133">Transmembrane helix</keyword>
<dbReference type="AlphaFoldDB" id="A0A830EMT6"/>
<reference evidence="2" key="1">
    <citation type="journal article" date="2014" name="Int. J. Syst. Evol. Microbiol.">
        <title>Complete genome sequence of Corynebacterium casei LMG S-19264T (=DSM 44701T), isolated from a smear-ripened cheese.</title>
        <authorList>
            <consortium name="US DOE Joint Genome Institute (JGI-PGF)"/>
            <person name="Walter F."/>
            <person name="Albersmeier A."/>
            <person name="Kalinowski J."/>
            <person name="Ruckert C."/>
        </authorList>
    </citation>
    <scope>NUCLEOTIDE SEQUENCE</scope>
    <source>
        <strain evidence="2">JCM 19018</strain>
    </source>
</reference>
<feature type="transmembrane region" description="Helical" evidence="1">
    <location>
        <begin position="66"/>
        <end position="84"/>
    </location>
</feature>
<name>A0A830EMT6_9EURY</name>
<accession>A0A830EMT6</accession>
<dbReference type="Proteomes" id="UP000614221">
    <property type="component" value="Unassembled WGS sequence"/>
</dbReference>
<evidence type="ECO:0000313" key="3">
    <source>
        <dbReference type="Proteomes" id="UP000614221"/>
    </source>
</evidence>
<sequence length="157" mass="16671">MELVPLVTALTVSLRFVIGVAAGVVATVVMDLVMARLPEGETPPFIASGVLTDSAPQNAPGRLASVVHYIAGWLTGPLFVWVLFTSEGLLSGPSILAAVLAAVVLYTLMIGFFVFVVLPRSRLPSARIPDIRRDWAISAAAYLLVLVPLVALGFRFV</sequence>
<dbReference type="EMBL" id="BMPD01000004">
    <property type="protein sequence ID" value="GGK73583.1"/>
    <property type="molecule type" value="Genomic_DNA"/>
</dbReference>
<keyword evidence="1" id="KW-0472">Membrane</keyword>
<organism evidence="2 3">
    <name type="scientific">Haloarcula sebkhae</name>
    <dbReference type="NCBI Taxonomy" id="932660"/>
    <lineage>
        <taxon>Archaea</taxon>
        <taxon>Methanobacteriati</taxon>
        <taxon>Methanobacteriota</taxon>
        <taxon>Stenosarchaea group</taxon>
        <taxon>Halobacteria</taxon>
        <taxon>Halobacteriales</taxon>
        <taxon>Haloarculaceae</taxon>
        <taxon>Haloarcula</taxon>
    </lineage>
</organism>
<feature type="transmembrane region" description="Helical" evidence="1">
    <location>
        <begin position="12"/>
        <end position="33"/>
    </location>
</feature>
<evidence type="ECO:0000256" key="1">
    <source>
        <dbReference type="SAM" id="Phobius"/>
    </source>
</evidence>
<reference evidence="2" key="2">
    <citation type="submission" date="2020-09" db="EMBL/GenBank/DDBJ databases">
        <authorList>
            <person name="Sun Q."/>
            <person name="Ohkuma M."/>
        </authorList>
    </citation>
    <scope>NUCLEOTIDE SEQUENCE</scope>
    <source>
        <strain evidence="2">JCM 19018</strain>
    </source>
</reference>
<comment type="caution">
    <text evidence="2">The sequence shown here is derived from an EMBL/GenBank/DDBJ whole genome shotgun (WGS) entry which is preliminary data.</text>
</comment>
<dbReference type="RefSeq" id="WP_188978741.1">
    <property type="nucleotide sequence ID" value="NZ_BMPD01000004.1"/>
</dbReference>
<feature type="transmembrane region" description="Helical" evidence="1">
    <location>
        <begin position="139"/>
        <end position="156"/>
    </location>
</feature>
<proteinExistence type="predicted"/>
<feature type="transmembrane region" description="Helical" evidence="1">
    <location>
        <begin position="96"/>
        <end position="118"/>
    </location>
</feature>